<evidence type="ECO:0000313" key="3">
    <source>
        <dbReference type="Proteomes" id="UP000319976"/>
    </source>
</evidence>
<feature type="transmembrane region" description="Helical" evidence="1">
    <location>
        <begin position="12"/>
        <end position="37"/>
    </location>
</feature>
<evidence type="ECO:0000256" key="1">
    <source>
        <dbReference type="SAM" id="Phobius"/>
    </source>
</evidence>
<accession>A0A517T941</accession>
<feature type="transmembrane region" description="Helical" evidence="1">
    <location>
        <begin position="43"/>
        <end position="64"/>
    </location>
</feature>
<feature type="transmembrane region" description="Helical" evidence="1">
    <location>
        <begin position="114"/>
        <end position="135"/>
    </location>
</feature>
<dbReference type="EMBL" id="CP036316">
    <property type="protein sequence ID" value="QDT64869.1"/>
    <property type="molecule type" value="Genomic_DNA"/>
</dbReference>
<organism evidence="2 3">
    <name type="scientific">Calycomorphotria hydatis</name>
    <dbReference type="NCBI Taxonomy" id="2528027"/>
    <lineage>
        <taxon>Bacteria</taxon>
        <taxon>Pseudomonadati</taxon>
        <taxon>Planctomycetota</taxon>
        <taxon>Planctomycetia</taxon>
        <taxon>Planctomycetales</taxon>
        <taxon>Planctomycetaceae</taxon>
        <taxon>Calycomorphotria</taxon>
    </lineage>
</organism>
<dbReference type="Proteomes" id="UP000319976">
    <property type="component" value="Chromosome"/>
</dbReference>
<proteinExistence type="predicted"/>
<reference evidence="2 3" key="1">
    <citation type="submission" date="2019-02" db="EMBL/GenBank/DDBJ databases">
        <title>Deep-cultivation of Planctomycetes and their phenomic and genomic characterization uncovers novel biology.</title>
        <authorList>
            <person name="Wiegand S."/>
            <person name="Jogler M."/>
            <person name="Boedeker C."/>
            <person name="Pinto D."/>
            <person name="Vollmers J."/>
            <person name="Rivas-Marin E."/>
            <person name="Kohn T."/>
            <person name="Peeters S.H."/>
            <person name="Heuer A."/>
            <person name="Rast P."/>
            <person name="Oberbeckmann S."/>
            <person name="Bunk B."/>
            <person name="Jeske O."/>
            <person name="Meyerdierks A."/>
            <person name="Storesund J.E."/>
            <person name="Kallscheuer N."/>
            <person name="Luecker S."/>
            <person name="Lage O.M."/>
            <person name="Pohl T."/>
            <person name="Merkel B.J."/>
            <person name="Hornburger P."/>
            <person name="Mueller R.-W."/>
            <person name="Bruemmer F."/>
            <person name="Labrenz M."/>
            <person name="Spormann A.M."/>
            <person name="Op den Camp H."/>
            <person name="Overmann J."/>
            <person name="Amann R."/>
            <person name="Jetten M.S.M."/>
            <person name="Mascher T."/>
            <person name="Medema M.H."/>
            <person name="Devos D.P."/>
            <person name="Kaster A.-K."/>
            <person name="Ovreas L."/>
            <person name="Rohde M."/>
            <person name="Galperin M.Y."/>
            <person name="Jogler C."/>
        </authorList>
    </citation>
    <scope>NUCLEOTIDE SEQUENCE [LARGE SCALE GENOMIC DNA]</scope>
    <source>
        <strain evidence="2 3">V22</strain>
    </source>
</reference>
<dbReference type="AlphaFoldDB" id="A0A517T941"/>
<gene>
    <name evidence="2" type="ORF">V22_21120</name>
</gene>
<evidence type="ECO:0008006" key="4">
    <source>
        <dbReference type="Google" id="ProtNLM"/>
    </source>
</evidence>
<keyword evidence="1" id="KW-0472">Membrane</keyword>
<dbReference type="KEGG" id="chya:V22_21120"/>
<sequence length="137" mass="15830">MEIHLKIFRPLGISGWIGIVIAIYLLVAVILLGWSSFTDQISLRWWTVCYLSLTVIASCCAFAMQGWDKWCAQKEARRIPENTLHLVEFLCGWPGSYLGQEIFRHKTSKLSYRMVFFIIVGAHLVLINVYLVNWFTS</sequence>
<dbReference type="OrthoDB" id="1698854at2"/>
<dbReference type="Pfam" id="PF06961">
    <property type="entry name" value="DUF1294"/>
    <property type="match status" value="1"/>
</dbReference>
<keyword evidence="3" id="KW-1185">Reference proteome</keyword>
<dbReference type="InterPro" id="IPR010718">
    <property type="entry name" value="DUF1294"/>
</dbReference>
<protein>
    <recommendedName>
        <fullName evidence="4">DUF1294 domain-containing protein</fullName>
    </recommendedName>
</protein>
<keyword evidence="1" id="KW-1133">Transmembrane helix</keyword>
<keyword evidence="1" id="KW-0812">Transmembrane</keyword>
<evidence type="ECO:0000313" key="2">
    <source>
        <dbReference type="EMBL" id="QDT64869.1"/>
    </source>
</evidence>
<name>A0A517T941_9PLAN</name>